<keyword evidence="4" id="KW-1185">Reference proteome</keyword>
<accession>A8ZTN3</accession>
<keyword evidence="2" id="KW-1133">Transmembrane helix</keyword>
<evidence type="ECO:0000256" key="1">
    <source>
        <dbReference type="SAM" id="MobiDB-lite"/>
    </source>
</evidence>
<feature type="compositionally biased region" description="Basic and acidic residues" evidence="1">
    <location>
        <begin position="120"/>
        <end position="129"/>
    </location>
</feature>
<dbReference type="KEGG" id="dol:Dole_0487"/>
<evidence type="ECO:0000313" key="3">
    <source>
        <dbReference type="EMBL" id="ABW66297.1"/>
    </source>
</evidence>
<dbReference type="SUPFAM" id="SSF54523">
    <property type="entry name" value="Pili subunits"/>
    <property type="match status" value="1"/>
</dbReference>
<proteinExistence type="predicted"/>
<keyword evidence="2" id="KW-0472">Membrane</keyword>
<gene>
    <name evidence="3" type="ordered locus">Dole_0487</name>
</gene>
<name>A8ZTN3_DESOH</name>
<feature type="region of interest" description="Disordered" evidence="1">
    <location>
        <begin position="107"/>
        <end position="137"/>
    </location>
</feature>
<dbReference type="AlphaFoldDB" id="A8ZTN3"/>
<reference evidence="3 4" key="1">
    <citation type="submission" date="2007-10" db="EMBL/GenBank/DDBJ databases">
        <title>Complete sequence of Desulfococcus oleovorans Hxd3.</title>
        <authorList>
            <consortium name="US DOE Joint Genome Institute"/>
            <person name="Copeland A."/>
            <person name="Lucas S."/>
            <person name="Lapidus A."/>
            <person name="Barry K."/>
            <person name="Glavina del Rio T."/>
            <person name="Dalin E."/>
            <person name="Tice H."/>
            <person name="Pitluck S."/>
            <person name="Kiss H."/>
            <person name="Brettin T."/>
            <person name="Bruce D."/>
            <person name="Detter J.C."/>
            <person name="Han C."/>
            <person name="Schmutz J."/>
            <person name="Larimer F."/>
            <person name="Land M."/>
            <person name="Hauser L."/>
            <person name="Kyrpides N."/>
            <person name="Kim E."/>
            <person name="Wawrik B."/>
            <person name="Richardson P."/>
        </authorList>
    </citation>
    <scope>NUCLEOTIDE SEQUENCE [LARGE SCALE GENOMIC DNA]</scope>
    <source>
        <strain evidence="4">DSM 6200 / JCM 39069 / Hxd3</strain>
    </source>
</reference>
<sequence length="259" mass="27989">MHSQKHLLRSAYGFTLAELLVAMAAASLIMALVVATYFGQTTTNSSQGQVVAMQQNLRVALQVMEREIMMAGYKPRPGTSVPAAFGIITADADELVISMVEPVTDLDRIDNDSDGTVDESGEKDGRDNDDGGAGEVDEAGEIITIRYQLYDSLGDGDQDLGREELNSNVSVSAIAENIEALEFVYTLADGTQPTPPVSAADLPDIRAIGISILARTEEPSVSGYVDRIIYKTLSGTDWGAYNDAYRRQLSVVTVNRRNF</sequence>
<dbReference type="OrthoDB" id="5405832at2"/>
<dbReference type="HOGENOM" id="CLU_100921_0_0_7"/>
<feature type="transmembrane region" description="Helical" evidence="2">
    <location>
        <begin position="12"/>
        <end position="38"/>
    </location>
</feature>
<evidence type="ECO:0000256" key="2">
    <source>
        <dbReference type="SAM" id="Phobius"/>
    </source>
</evidence>
<dbReference type="STRING" id="96561.Dole_0487"/>
<dbReference type="InterPro" id="IPR045584">
    <property type="entry name" value="Pilin-like"/>
</dbReference>
<dbReference type="EMBL" id="CP000859">
    <property type="protein sequence ID" value="ABW66297.1"/>
    <property type="molecule type" value="Genomic_DNA"/>
</dbReference>
<dbReference type="InterPro" id="IPR012902">
    <property type="entry name" value="N_methyl_site"/>
</dbReference>
<dbReference type="eggNOG" id="COG4966">
    <property type="taxonomic scope" value="Bacteria"/>
</dbReference>
<protein>
    <submittedName>
        <fullName evidence="3">Tfp pilus assembly protein PilW-like protein</fullName>
    </submittedName>
</protein>
<organism evidence="3 4">
    <name type="scientific">Desulfosudis oleivorans (strain DSM 6200 / JCM 39069 / Hxd3)</name>
    <name type="common">Desulfococcus oleovorans</name>
    <dbReference type="NCBI Taxonomy" id="96561"/>
    <lineage>
        <taxon>Bacteria</taxon>
        <taxon>Pseudomonadati</taxon>
        <taxon>Thermodesulfobacteriota</taxon>
        <taxon>Desulfobacteria</taxon>
        <taxon>Desulfobacterales</taxon>
        <taxon>Desulfosudaceae</taxon>
        <taxon>Desulfosudis</taxon>
    </lineage>
</organism>
<dbReference type="Proteomes" id="UP000008561">
    <property type="component" value="Chromosome"/>
</dbReference>
<dbReference type="NCBIfam" id="TIGR02532">
    <property type="entry name" value="IV_pilin_GFxxxE"/>
    <property type="match status" value="1"/>
</dbReference>
<keyword evidence="2" id="KW-0812">Transmembrane</keyword>
<dbReference type="RefSeq" id="WP_012173916.1">
    <property type="nucleotide sequence ID" value="NC_009943.1"/>
</dbReference>
<evidence type="ECO:0000313" key="4">
    <source>
        <dbReference type="Proteomes" id="UP000008561"/>
    </source>
</evidence>